<dbReference type="CDD" id="cd07650">
    <property type="entry name" value="F-BAR_Syp1p_like"/>
    <property type="match status" value="1"/>
</dbReference>
<dbReference type="SMART" id="SM00055">
    <property type="entry name" value="FCH"/>
    <property type="match status" value="1"/>
</dbReference>
<dbReference type="PROSITE" id="PS51072">
    <property type="entry name" value="MHD"/>
    <property type="match status" value="1"/>
</dbReference>
<dbReference type="AlphaFoldDB" id="A0A7C8II72"/>
<comment type="caution">
    <text evidence="5">The sequence shown here is derived from an EMBL/GenBank/DDBJ whole genome shotgun (WGS) entry which is preliminary data.</text>
</comment>
<evidence type="ECO:0000313" key="6">
    <source>
        <dbReference type="Proteomes" id="UP000481861"/>
    </source>
</evidence>
<organism evidence="5 6">
    <name type="scientific">Massariosphaeria phaeospora</name>
    <dbReference type="NCBI Taxonomy" id="100035"/>
    <lineage>
        <taxon>Eukaryota</taxon>
        <taxon>Fungi</taxon>
        <taxon>Dikarya</taxon>
        <taxon>Ascomycota</taxon>
        <taxon>Pezizomycotina</taxon>
        <taxon>Dothideomycetes</taxon>
        <taxon>Pleosporomycetidae</taxon>
        <taxon>Pleosporales</taxon>
        <taxon>Pleosporales incertae sedis</taxon>
        <taxon>Massariosphaeria</taxon>
    </lineage>
</organism>
<dbReference type="InterPro" id="IPR028565">
    <property type="entry name" value="MHD"/>
</dbReference>
<dbReference type="SUPFAM" id="SSF103657">
    <property type="entry name" value="BAR/IMD domain-like"/>
    <property type="match status" value="1"/>
</dbReference>
<sequence>MELQRKEYPALLESLPPAHAATVLTDRMRHVSQLNTQIADWLQERRRVEELYVQGMRKLAHRRPPDESSDLGIFSTPWQKIISATEAVAESHHQLAQKIENDVERPLREFSATNREVQAMSTISGNLAAMAKDIDTAKKKSEKLREKGAKAQASKVANAVAEVENATLQWESQAPYVFEKLQAVDESRLNHLRDALTQFQTHEVDQVERNRISAEETLNVLLNIETADEIQTWALKMRSGDRPHPSRKPSSVATPSRSLAPPMPTTPSIHADDDRSQKSGSKPKHSSNPLKRFGTVLGRRRQSMHPYGRASSPEKKSSPNLGSSFPGFGKGKAKERDTPTSLSDRPVSPARRLSMTPRESDASGSPKQMRRSNDDRPNGTTSEPPTVAEPIPLAPSSSVVNGTTPVQETIPELNEPLSPPPISDPQPEPQKDADGFSVPPSATDAITEAEREAGLMPSEISSAPQFKLDIRNAPIEEEDGDADAAVANLANTLRAQAVPPRRANTLRGRRDVRNTIFVPNPATPELTSIGEIPPIPSAGSAAGSATFPAPVPPLPPQPTSPTFKIPHRIYLSDDHAASDTQSVRSGRSLSSSASTTIKHPDMHQPGLNSSLVETVSAWFEQGNVTKAMVIGQIALAFNPVDLSAGPFGTETIRIENFPVLEKVAPNPAFIESAVDSPGQYVVDLSKVTKTAVGFHYQLHLEGENLATYAPIILSPQWKSEPSQTSVLLTYSLNPRFQLGDASSLTLHSLVLVIRLEPGVKTTSCQSKPPGTFSREKGLIYWRLGDVTFSRDQPAQTLRVRFVTDGEAKPGNTEARWEIIGESSLRLGSGLGVSQSVTLNQTKQEGDADPFADADEAAPPASPAVGWKPVASVKRITSGTYLGV</sequence>
<accession>A0A7C8II72</accession>
<dbReference type="GO" id="GO:0006897">
    <property type="term" value="P:endocytosis"/>
    <property type="evidence" value="ECO:0007669"/>
    <property type="project" value="UniProtKB-KW"/>
</dbReference>
<dbReference type="FunFam" id="1.20.1270.60:FF:000102">
    <property type="entry name" value="WGS project CABT00000000 data, contig 2.23"/>
    <property type="match status" value="1"/>
</dbReference>
<feature type="compositionally biased region" description="Polar residues" evidence="3">
    <location>
        <begin position="248"/>
        <end position="257"/>
    </location>
</feature>
<dbReference type="GO" id="GO:0005886">
    <property type="term" value="C:plasma membrane"/>
    <property type="evidence" value="ECO:0007669"/>
    <property type="project" value="TreeGrafter"/>
</dbReference>
<dbReference type="GO" id="GO:0032153">
    <property type="term" value="C:cell division site"/>
    <property type="evidence" value="ECO:0007669"/>
    <property type="project" value="TreeGrafter"/>
</dbReference>
<evidence type="ECO:0000256" key="1">
    <source>
        <dbReference type="ARBA" id="ARBA00022583"/>
    </source>
</evidence>
<feature type="compositionally biased region" description="Polar residues" evidence="3">
    <location>
        <begin position="395"/>
        <end position="407"/>
    </location>
</feature>
<dbReference type="Pfam" id="PF00611">
    <property type="entry name" value="FCH"/>
    <property type="match status" value="1"/>
</dbReference>
<keyword evidence="1" id="KW-0254">Endocytosis</keyword>
<feature type="compositionally biased region" description="Pro residues" evidence="3">
    <location>
        <begin position="417"/>
        <end position="428"/>
    </location>
</feature>
<feature type="compositionally biased region" description="Acidic residues" evidence="3">
    <location>
        <begin position="846"/>
        <end position="855"/>
    </location>
</feature>
<dbReference type="GO" id="GO:0032185">
    <property type="term" value="P:septin cytoskeleton organization"/>
    <property type="evidence" value="ECO:0007669"/>
    <property type="project" value="TreeGrafter"/>
</dbReference>
<name>A0A7C8II72_9PLEO</name>
<feature type="coiled-coil region" evidence="2">
    <location>
        <begin position="127"/>
        <end position="154"/>
    </location>
</feature>
<keyword evidence="6" id="KW-1185">Reference proteome</keyword>
<dbReference type="PANTHER" id="PTHR23065:SF54">
    <property type="entry name" value="SUPPRESSOR OF YEAST PROFILIN DELETION"/>
    <property type="match status" value="1"/>
</dbReference>
<reference evidence="5 6" key="1">
    <citation type="submission" date="2020-01" db="EMBL/GenBank/DDBJ databases">
        <authorList>
            <consortium name="DOE Joint Genome Institute"/>
            <person name="Haridas S."/>
            <person name="Albert R."/>
            <person name="Binder M."/>
            <person name="Bloem J."/>
            <person name="Labutti K."/>
            <person name="Salamov A."/>
            <person name="Andreopoulos B."/>
            <person name="Baker S.E."/>
            <person name="Barry K."/>
            <person name="Bills G."/>
            <person name="Bluhm B.H."/>
            <person name="Cannon C."/>
            <person name="Castanera R."/>
            <person name="Culley D.E."/>
            <person name="Daum C."/>
            <person name="Ezra D."/>
            <person name="Gonzalez J.B."/>
            <person name="Henrissat B."/>
            <person name="Kuo A."/>
            <person name="Liang C."/>
            <person name="Lipzen A."/>
            <person name="Lutzoni F."/>
            <person name="Magnuson J."/>
            <person name="Mondo S."/>
            <person name="Nolan M."/>
            <person name="Ohm R."/>
            <person name="Pangilinan J."/>
            <person name="Park H.-J.H."/>
            <person name="Ramirez L."/>
            <person name="Alfaro M."/>
            <person name="Sun H."/>
            <person name="Tritt A."/>
            <person name="Yoshinaga Y."/>
            <person name="Zwiers L.-H.L."/>
            <person name="Turgeon B.G."/>
            <person name="Goodwin S.B."/>
            <person name="Spatafora J.W."/>
            <person name="Crous P.W."/>
            <person name="Grigoriev I.V."/>
        </authorList>
    </citation>
    <scope>NUCLEOTIDE SEQUENCE [LARGE SCALE GENOMIC DNA]</scope>
    <source>
        <strain evidence="5 6">CBS 611.86</strain>
    </source>
</reference>
<dbReference type="Gene3D" id="1.20.1270.60">
    <property type="entry name" value="Arfaptin homology (AH) domain/BAR domain"/>
    <property type="match status" value="1"/>
</dbReference>
<dbReference type="InterPro" id="IPR001060">
    <property type="entry name" value="FCH_dom"/>
</dbReference>
<feature type="compositionally biased region" description="Low complexity" evidence="3">
    <location>
        <begin position="582"/>
        <end position="594"/>
    </location>
</feature>
<keyword evidence="2" id="KW-0175">Coiled coil</keyword>
<feature type="region of interest" description="Disordered" evidence="3">
    <location>
        <begin position="237"/>
        <end position="465"/>
    </location>
</feature>
<evidence type="ECO:0000313" key="5">
    <source>
        <dbReference type="EMBL" id="KAF2877791.1"/>
    </source>
</evidence>
<dbReference type="OrthoDB" id="331602at2759"/>
<dbReference type="InterPro" id="IPR049609">
    <property type="entry name" value="Syp1-like_MHD"/>
</dbReference>
<protein>
    <submittedName>
        <fullName evidence="5">Muniscin C-terminal mu homology domain-containing protein</fullName>
    </submittedName>
</protein>
<dbReference type="InterPro" id="IPR027267">
    <property type="entry name" value="AH/BAR_dom_sf"/>
</dbReference>
<proteinExistence type="predicted"/>
<dbReference type="CDD" id="cd09264">
    <property type="entry name" value="AP_Syp1_MHD"/>
    <property type="match status" value="1"/>
</dbReference>
<feature type="region of interest" description="Disordered" evidence="3">
    <location>
        <begin position="576"/>
        <end position="603"/>
    </location>
</feature>
<evidence type="ECO:0000256" key="2">
    <source>
        <dbReference type="SAM" id="Coils"/>
    </source>
</evidence>
<feature type="domain" description="MHD" evidence="4">
    <location>
        <begin position="604"/>
        <end position="865"/>
    </location>
</feature>
<dbReference type="PANTHER" id="PTHR23065">
    <property type="entry name" value="PROLINE-SERINE-THREONINE PHOSPHATASE INTERACTING PROTEIN 1"/>
    <property type="match status" value="1"/>
</dbReference>
<evidence type="ECO:0000259" key="4">
    <source>
        <dbReference type="PROSITE" id="PS51072"/>
    </source>
</evidence>
<feature type="region of interest" description="Disordered" evidence="3">
    <location>
        <begin position="843"/>
        <end position="865"/>
    </location>
</feature>
<gene>
    <name evidence="5" type="ORF">BDV95DRAFT_480334</name>
</gene>
<dbReference type="EMBL" id="JAADJZ010000001">
    <property type="protein sequence ID" value="KAF2877791.1"/>
    <property type="molecule type" value="Genomic_DNA"/>
</dbReference>
<dbReference type="Proteomes" id="UP000481861">
    <property type="component" value="Unassembled WGS sequence"/>
</dbReference>
<dbReference type="GO" id="GO:0030139">
    <property type="term" value="C:endocytic vesicle"/>
    <property type="evidence" value="ECO:0007669"/>
    <property type="project" value="TreeGrafter"/>
</dbReference>
<dbReference type="Pfam" id="PF10291">
    <property type="entry name" value="muHD"/>
    <property type="match status" value="1"/>
</dbReference>
<evidence type="ECO:0000256" key="3">
    <source>
        <dbReference type="SAM" id="MobiDB-lite"/>
    </source>
</evidence>
<dbReference type="InterPro" id="IPR018808">
    <property type="entry name" value="Muniscin_C"/>
</dbReference>